<feature type="non-terminal residue" evidence="1">
    <location>
        <position position="1"/>
    </location>
</feature>
<comment type="caution">
    <text evidence="1">The sequence shown here is derived from an EMBL/GenBank/DDBJ whole genome shotgun (WGS) entry which is preliminary data.</text>
</comment>
<name>X1CU92_9ZZZZ</name>
<gene>
    <name evidence="1" type="ORF">S01H4_28710</name>
</gene>
<evidence type="ECO:0000313" key="1">
    <source>
        <dbReference type="EMBL" id="GAG87786.1"/>
    </source>
</evidence>
<dbReference type="AlphaFoldDB" id="X1CU92"/>
<reference evidence="1" key="1">
    <citation type="journal article" date="2014" name="Front. Microbiol.">
        <title>High frequency of phylogenetically diverse reductive dehalogenase-homologous genes in deep subseafloor sedimentary metagenomes.</title>
        <authorList>
            <person name="Kawai M."/>
            <person name="Futagami T."/>
            <person name="Toyoda A."/>
            <person name="Takaki Y."/>
            <person name="Nishi S."/>
            <person name="Hori S."/>
            <person name="Arai W."/>
            <person name="Tsubouchi T."/>
            <person name="Morono Y."/>
            <person name="Uchiyama I."/>
            <person name="Ito T."/>
            <person name="Fujiyama A."/>
            <person name="Inagaki F."/>
            <person name="Takami H."/>
        </authorList>
    </citation>
    <scope>NUCLEOTIDE SEQUENCE</scope>
    <source>
        <strain evidence="1">Expedition CK06-06</strain>
    </source>
</reference>
<proteinExistence type="predicted"/>
<organism evidence="1">
    <name type="scientific">marine sediment metagenome</name>
    <dbReference type="NCBI Taxonomy" id="412755"/>
    <lineage>
        <taxon>unclassified sequences</taxon>
        <taxon>metagenomes</taxon>
        <taxon>ecological metagenomes</taxon>
    </lineage>
</organism>
<protein>
    <submittedName>
        <fullName evidence="1">Uncharacterized protein</fullName>
    </submittedName>
</protein>
<accession>X1CU92</accession>
<sequence>GTKDQLELYLSSGISTGKSAAGIAGDIKQYLNEPNRLFRRVRQEGRLVLSKAARGYHPGAGIYRSSYRNALRLAKNEINMAYRMSDHLRRQQLPFVTGIEVHLSASHPRLDMCDDLAGKYPKGFIFMTWHVGCLCYTTSIMLNEKDSLKFMRTGEIPKSKY</sequence>
<dbReference type="EMBL" id="BART01014361">
    <property type="protein sequence ID" value="GAG87786.1"/>
    <property type="molecule type" value="Genomic_DNA"/>
</dbReference>
<feature type="non-terminal residue" evidence="1">
    <location>
        <position position="161"/>
    </location>
</feature>